<dbReference type="AlphaFoldDB" id="A0A7J6A1L9"/>
<dbReference type="Proteomes" id="UP000593565">
    <property type="component" value="Unassembled WGS sequence"/>
</dbReference>
<accession>A0A7J6A1L9</accession>
<organism evidence="1 2">
    <name type="scientific">Ameiurus melas</name>
    <name type="common">Black bullhead</name>
    <name type="synonym">Silurus melas</name>
    <dbReference type="NCBI Taxonomy" id="219545"/>
    <lineage>
        <taxon>Eukaryota</taxon>
        <taxon>Metazoa</taxon>
        <taxon>Chordata</taxon>
        <taxon>Craniata</taxon>
        <taxon>Vertebrata</taxon>
        <taxon>Euteleostomi</taxon>
        <taxon>Actinopterygii</taxon>
        <taxon>Neopterygii</taxon>
        <taxon>Teleostei</taxon>
        <taxon>Ostariophysi</taxon>
        <taxon>Siluriformes</taxon>
        <taxon>Ictaluridae</taxon>
        <taxon>Ameiurus</taxon>
    </lineage>
</organism>
<evidence type="ECO:0000313" key="2">
    <source>
        <dbReference type="Proteomes" id="UP000593565"/>
    </source>
</evidence>
<name>A0A7J6A1L9_AMEME</name>
<dbReference type="EMBL" id="JAAGNN010000019">
    <property type="protein sequence ID" value="KAF4076636.1"/>
    <property type="molecule type" value="Genomic_DNA"/>
</dbReference>
<reference evidence="1 2" key="1">
    <citation type="submission" date="2020-02" db="EMBL/GenBank/DDBJ databases">
        <title>A chromosome-scale genome assembly of the black bullhead catfish (Ameiurus melas).</title>
        <authorList>
            <person name="Wen M."/>
            <person name="Zham M."/>
            <person name="Cabau C."/>
            <person name="Klopp C."/>
            <person name="Donnadieu C."/>
            <person name="Roques C."/>
            <person name="Bouchez O."/>
            <person name="Lampietro C."/>
            <person name="Jouanno E."/>
            <person name="Herpin A."/>
            <person name="Louis A."/>
            <person name="Berthelot C."/>
            <person name="Parey E."/>
            <person name="Roest-Crollius H."/>
            <person name="Braasch I."/>
            <person name="Postlethwait J."/>
            <person name="Robinson-Rechavi M."/>
            <person name="Echchiki A."/>
            <person name="Begum T."/>
            <person name="Montfort J."/>
            <person name="Schartl M."/>
            <person name="Bobe J."/>
            <person name="Guiguen Y."/>
        </authorList>
    </citation>
    <scope>NUCLEOTIDE SEQUENCE [LARGE SCALE GENOMIC DNA]</scope>
    <source>
        <strain evidence="1">M_S1</strain>
        <tissue evidence="1">Blood</tissue>
    </source>
</reference>
<protein>
    <submittedName>
        <fullName evidence="1">Uncharacterized protein</fullName>
    </submittedName>
</protein>
<gene>
    <name evidence="1" type="ORF">AMELA_G00217310</name>
</gene>
<comment type="caution">
    <text evidence="1">The sequence shown here is derived from an EMBL/GenBank/DDBJ whole genome shotgun (WGS) entry which is preliminary data.</text>
</comment>
<evidence type="ECO:0000313" key="1">
    <source>
        <dbReference type="EMBL" id="KAF4076636.1"/>
    </source>
</evidence>
<sequence length="67" mass="7643">MELAGARDCGSAQEKTVPWLRRSVSLYRATTTKKPHTQGPTDITGRPRLTRRIFRIKASDEFLLVQE</sequence>
<keyword evidence="2" id="KW-1185">Reference proteome</keyword>
<proteinExistence type="predicted"/>